<keyword evidence="4" id="KW-0813">Transport</keyword>
<keyword evidence="17" id="KW-0175">Coiled coil</keyword>
<evidence type="ECO:0000256" key="11">
    <source>
        <dbReference type="ARBA" id="ARBA00023004"/>
    </source>
</evidence>
<feature type="compositionally biased region" description="Polar residues" evidence="18">
    <location>
        <begin position="1582"/>
        <end position="1591"/>
    </location>
</feature>
<dbReference type="GO" id="GO:0005506">
    <property type="term" value="F:iron ion binding"/>
    <property type="evidence" value="ECO:0007669"/>
    <property type="project" value="TreeGrafter"/>
</dbReference>
<keyword evidence="11" id="KW-0408">Iron</keyword>
<evidence type="ECO:0000256" key="7">
    <source>
        <dbReference type="ARBA" id="ARBA00022781"/>
    </source>
</evidence>
<dbReference type="GO" id="GO:0006351">
    <property type="term" value="P:DNA-templated transcription"/>
    <property type="evidence" value="ECO:0007669"/>
    <property type="project" value="InterPro"/>
</dbReference>
<keyword evidence="6 19" id="KW-0812">Transmembrane</keyword>
<sequence length="1801" mass="206296">MSEKHGLAQLLTSLPPSKKVKIENANEDSELSTNVYKEDISQHDYKGYVQGPLDPFFGQRSAFPITINVENVQLGKIPQDVNEYLAQVRLEAYEMNGYNNYESDDDDDYCYYRSNVGINSDTFIAPLKELESYIQEYELERKKYNEYRMNLEELDAIELPVTAKDWKKFIWEVNCEKEYIAQIVEEEEHIKLLVYFTKWMSLKVDDNFREWIFGILAAIDDVLPSSEMSVLRQLDRAQKLKAAKSDAQAEIEAYKQKKDEELKKFEAEFEGSNKQLEADAEKEVQSELEKIKKTAQEKKSAVVKLLVDSICSPKPELHVNASANEGDVVEEAVYPQEELLKYELSQHNQANIDTSDHHGITESTSTNSVQVVKIKKRKNQKIHKPSGPALSFRQKFSERSLLHYYSRIHWKNLVIVIIVPLIGIFSLILLHPTVVKQTIYFVIWNYIITMLSINILYHRYWSHQSFDFTNDQLVLLLAIISSGGGITSAQNWCASHRAHHRYCDVTDSDPHNIRRGLFFSHMGWMVLIHHPTVAKAIKESKLDELPNSDIVDWQQRHYMNLLITIGLIFPCLICGIFWNDYLGGLIYGGFLKLLMVQHSVFAVNSVGHTIGSRPYNNEKSHRNNYLLSFITMGEGNQNFHHEFPMDYRNGYEWYNFDPAKWSINTLYVCGLIKSIKTASQNTIDQLIIQQQQQMLDDIRSQLNWGIPIEKLPIFSPEEFKILANKSKDRYLVVVAGIIHDVTPFAKDHPGGIPLIRASHGKDATTAFDGAVYKHSNAARNLLATMRIGKLGGSESLYWKQQRMENKNVPIDNDTEGQRIVRTQETLMGHLGSTAGAAECVYQFKSNNDSDNILTEEPKKKAQKSHIVTKKTAPSLEPASPEEDNVIKWRKEDGKLSIEETNSDVIFSTNINNIPLYYSRAFFPYLEPSLNRMFLFKMSEIGERGFMNDFSHVGTYDFQRFGFKNSLEQLVKEYPKKEEFDDIIYIYWDSIHPLVPVIDKEQTMVRYIRFWNELENETNPRFDIDSGVLFLAMLLAVKTAFEVNITDPEQVKKSLIEKNKIFDTFEKFKLFFGFKTNPNISYVQASIILYSTSAIYFIGLFTYTAALARQAEFMGLHRDPLLHDVYPNKNNTKDVEIRRTVWHFVRYLDTSTSVVSGMSPHMIMTNASTKFPSKHEYNSETGKFDGDINPFMVFTISRFKCSLVMETISHYLNSDFSSDTEKLLRWEGISRTVIALYQDVFTLVKEILSCSNNPKYSQNLLRFLISNAITNVHRTYLLHRACDRRPYSHHNRVILKPANAANVELTKLSQASSSKDFFEKVLTIRMPYYESTMEVSILLLYESRYRFKLTPELEKFRWFSKNANPLQYTFFVLRDLYHYPDKRYTFTHIPQDIRNFIIDEEVLKFEGDIRRDVVNITITNLISLKDYWCEPLNDVMNFLCELKKYVYKSIDKRAEAARSEKDESTSDGTKQNTDGASSSLPNKHDNHADIDPDNLNDEFELDKYKNIMDLLSSFAVIGSSSSNNLSSNDGSQLSNNLDPLNDSSTSSASGMIAPTILNNQPITSVHLDNSRFIFNVEDQTEQLDATANSKSGSAAAPPQQDVSMSSHHSVQTSALGTSQAPPQPDQNAVSPSNAPASMVPIPANIGNIDYTLPQFTTDIYPQQPGLSAIPSFDPAMYYAMNANTPLMAQGNPYGSQMYSGAPTPGTQMSIQQTHPLQQPVTQQPQHMQAMSHMQQYPQLSSIPQYQPDMYHNPSPMPQMHTNTMLPPHMQGNSPYMPHDNVMNQSNGTMNNIYGNTNQQTYR</sequence>
<comment type="similarity">
    <text evidence="3">Belongs to the V-ATPase G subunit family.</text>
</comment>
<evidence type="ECO:0000256" key="18">
    <source>
        <dbReference type="SAM" id="MobiDB-lite"/>
    </source>
</evidence>
<keyword evidence="8" id="KW-0276">Fatty acid metabolism</keyword>
<keyword evidence="7" id="KW-0375">Hydrogen ion transport</keyword>
<comment type="subcellular location">
    <subcellularLocation>
        <location evidence="1">Membrane</location>
        <topology evidence="1">Multi-pass membrane protein</topology>
    </subcellularLocation>
</comment>
<dbReference type="GO" id="GO:0046961">
    <property type="term" value="F:proton-transporting ATPase activity, rotational mechanism"/>
    <property type="evidence" value="ECO:0007669"/>
    <property type="project" value="InterPro"/>
</dbReference>
<dbReference type="SMART" id="SM01117">
    <property type="entry name" value="Cyt-b5"/>
    <property type="match status" value="1"/>
</dbReference>
<keyword evidence="16" id="KW-0539">Nucleus</keyword>
<evidence type="ECO:0000313" key="21">
    <source>
        <dbReference type="EMBL" id="TID16744.1"/>
    </source>
</evidence>
<name>A0A4T0WX48_9ASCO</name>
<dbReference type="SUPFAM" id="SSF55856">
    <property type="entry name" value="Cytochrome b5-like heme/steroid binding domain"/>
    <property type="match status" value="1"/>
</dbReference>
<dbReference type="GO" id="GO:0003677">
    <property type="term" value="F:DNA binding"/>
    <property type="evidence" value="ECO:0007669"/>
    <property type="project" value="InterPro"/>
</dbReference>
<feature type="domain" description="Cytochrome b5 heme-binding" evidence="20">
    <location>
        <begin position="711"/>
        <end position="791"/>
    </location>
</feature>
<dbReference type="PROSITE" id="PS50255">
    <property type="entry name" value="CYTOCHROME_B5_2"/>
    <property type="match status" value="1"/>
</dbReference>
<gene>
    <name evidence="21" type="ORF">CANINC_004101</name>
</gene>
<dbReference type="PANTHER" id="PTHR11351:SF31">
    <property type="entry name" value="DESATURASE 1, ISOFORM A-RELATED"/>
    <property type="match status" value="1"/>
</dbReference>
<comment type="similarity">
    <text evidence="2">Belongs to the fatty acid desaturase type 1 family.</text>
</comment>
<feature type="region of interest" description="Disordered" evidence="18">
    <location>
        <begin position="857"/>
        <end position="882"/>
    </location>
</feature>
<evidence type="ECO:0000256" key="16">
    <source>
        <dbReference type="ARBA" id="ARBA00023242"/>
    </source>
</evidence>
<dbReference type="GO" id="GO:0005789">
    <property type="term" value="C:endoplasmic reticulum membrane"/>
    <property type="evidence" value="ECO:0007669"/>
    <property type="project" value="TreeGrafter"/>
</dbReference>
<dbReference type="InterPro" id="IPR015876">
    <property type="entry name" value="Acyl-CoA_DS"/>
</dbReference>
<feature type="region of interest" description="Disordered" evidence="18">
    <location>
        <begin position="1582"/>
        <end position="1634"/>
    </location>
</feature>
<dbReference type="InterPro" id="IPR007219">
    <property type="entry name" value="XnlR_reg_dom"/>
</dbReference>
<dbReference type="GO" id="GO:0006636">
    <property type="term" value="P:unsaturated fatty acid biosynthetic process"/>
    <property type="evidence" value="ECO:0007669"/>
    <property type="project" value="TreeGrafter"/>
</dbReference>
<dbReference type="Gene3D" id="3.10.120.10">
    <property type="entry name" value="Cytochrome b5-like heme/steroid binding domain"/>
    <property type="match status" value="1"/>
</dbReference>
<evidence type="ECO:0000256" key="10">
    <source>
        <dbReference type="ARBA" id="ARBA00023002"/>
    </source>
</evidence>
<organism evidence="21 22">
    <name type="scientific">Pichia inconspicua</name>
    <dbReference type="NCBI Taxonomy" id="52247"/>
    <lineage>
        <taxon>Eukaryota</taxon>
        <taxon>Fungi</taxon>
        <taxon>Dikarya</taxon>
        <taxon>Ascomycota</taxon>
        <taxon>Saccharomycotina</taxon>
        <taxon>Pichiomycetes</taxon>
        <taxon>Pichiales</taxon>
        <taxon>Pichiaceae</taxon>
        <taxon>Pichia</taxon>
    </lineage>
</organism>
<feature type="compositionally biased region" description="Polar residues" evidence="18">
    <location>
        <begin position="1599"/>
        <end position="1634"/>
    </location>
</feature>
<dbReference type="GO" id="GO:0008270">
    <property type="term" value="F:zinc ion binding"/>
    <property type="evidence" value="ECO:0007669"/>
    <property type="project" value="InterPro"/>
</dbReference>
<feature type="compositionally biased region" description="Polar residues" evidence="18">
    <location>
        <begin position="1465"/>
        <end position="1480"/>
    </location>
</feature>
<evidence type="ECO:0000256" key="15">
    <source>
        <dbReference type="ARBA" id="ARBA00023160"/>
    </source>
</evidence>
<keyword evidence="15" id="KW-0275">Fatty acid biosynthesis</keyword>
<evidence type="ECO:0000256" key="14">
    <source>
        <dbReference type="ARBA" id="ARBA00023136"/>
    </source>
</evidence>
<dbReference type="CDD" id="cd03505">
    <property type="entry name" value="Delta9-FADS-like"/>
    <property type="match status" value="1"/>
</dbReference>
<keyword evidence="14 19" id="KW-0472">Membrane</keyword>
<dbReference type="STRING" id="52247.A0A4T0WX48"/>
<evidence type="ECO:0000256" key="19">
    <source>
        <dbReference type="SAM" id="Phobius"/>
    </source>
</evidence>
<dbReference type="InterPro" id="IPR035426">
    <property type="entry name" value="Gemin2/Brr1"/>
</dbReference>
<dbReference type="Gene3D" id="1.20.5.730">
    <property type="entry name" value="Single helix bin"/>
    <property type="match status" value="1"/>
</dbReference>
<dbReference type="EMBL" id="SELW01000640">
    <property type="protein sequence ID" value="TID16744.1"/>
    <property type="molecule type" value="Genomic_DNA"/>
</dbReference>
<dbReference type="CDD" id="cd12148">
    <property type="entry name" value="fungal_TF_MHR"/>
    <property type="match status" value="1"/>
</dbReference>
<feature type="compositionally biased region" description="Low complexity" evidence="18">
    <location>
        <begin position="1521"/>
        <end position="1537"/>
    </location>
</feature>
<reference evidence="21 22" key="1">
    <citation type="journal article" date="2019" name="Front. Genet.">
        <title>Whole-Genome Sequencing of the Opportunistic Yeast Pathogen Candida inconspicua Uncovers Its Hybrid Origin.</title>
        <authorList>
            <person name="Mixao V."/>
            <person name="Hansen A.P."/>
            <person name="Saus E."/>
            <person name="Boekhout T."/>
            <person name="Lass-Florl C."/>
            <person name="Gabaldon T."/>
        </authorList>
    </citation>
    <scope>NUCLEOTIDE SEQUENCE [LARGE SCALE GENOMIC DNA]</scope>
    <source>
        <strain evidence="21 22">CBS 180</strain>
    </source>
</reference>
<accession>A0A4T0WX48</accession>
<comment type="caution">
    <text evidence="21">The sequence shown here is derived from an EMBL/GenBank/DDBJ whole genome shotgun (WGS) entry which is preliminary data.</text>
</comment>
<evidence type="ECO:0000256" key="13">
    <source>
        <dbReference type="ARBA" id="ARBA00023098"/>
    </source>
</evidence>
<evidence type="ECO:0000256" key="17">
    <source>
        <dbReference type="SAM" id="Coils"/>
    </source>
</evidence>
<evidence type="ECO:0000256" key="6">
    <source>
        <dbReference type="ARBA" id="ARBA00022692"/>
    </source>
</evidence>
<feature type="transmembrane region" description="Helical" evidence="19">
    <location>
        <begin position="558"/>
        <end position="578"/>
    </location>
</feature>
<keyword evidence="10" id="KW-0560">Oxidoreductase</keyword>
<evidence type="ECO:0000256" key="2">
    <source>
        <dbReference type="ARBA" id="ARBA00009295"/>
    </source>
</evidence>
<keyword evidence="5" id="KW-0444">Lipid biosynthesis</keyword>
<evidence type="ECO:0000313" key="22">
    <source>
        <dbReference type="Proteomes" id="UP000307173"/>
    </source>
</evidence>
<feature type="transmembrane region" description="Helical" evidence="19">
    <location>
        <begin position="413"/>
        <end position="432"/>
    </location>
</feature>
<dbReference type="InterPro" id="IPR005804">
    <property type="entry name" value="FA_desaturase_dom"/>
</dbReference>
<evidence type="ECO:0000256" key="5">
    <source>
        <dbReference type="ARBA" id="ARBA00022516"/>
    </source>
</evidence>
<dbReference type="GO" id="GO:0004768">
    <property type="term" value="F:stearoyl-CoA 9-desaturase activity"/>
    <property type="evidence" value="ECO:0007669"/>
    <property type="project" value="TreeGrafter"/>
</dbReference>
<feature type="region of interest" description="Disordered" evidence="18">
    <location>
        <begin position="1521"/>
        <end position="1546"/>
    </location>
</feature>
<dbReference type="GO" id="GO:0000387">
    <property type="term" value="P:spliceosomal snRNP assembly"/>
    <property type="evidence" value="ECO:0007669"/>
    <property type="project" value="InterPro"/>
</dbReference>
<keyword evidence="9 19" id="KW-1133">Transmembrane helix</keyword>
<proteinExistence type="inferred from homology"/>
<feature type="coiled-coil region" evidence="17">
    <location>
        <begin position="127"/>
        <end position="157"/>
    </location>
</feature>
<evidence type="ECO:0000256" key="1">
    <source>
        <dbReference type="ARBA" id="ARBA00004141"/>
    </source>
</evidence>
<dbReference type="NCBIfam" id="TIGR01147">
    <property type="entry name" value="V_ATP_synt_G"/>
    <property type="match status" value="1"/>
</dbReference>
<dbReference type="Pfam" id="PF04082">
    <property type="entry name" value="Fungal_trans"/>
    <property type="match status" value="1"/>
</dbReference>
<dbReference type="GO" id="GO:0016471">
    <property type="term" value="C:vacuolar proton-transporting V-type ATPase complex"/>
    <property type="evidence" value="ECO:0007669"/>
    <property type="project" value="InterPro"/>
</dbReference>
<keyword evidence="12" id="KW-0406">Ion transport</keyword>
<evidence type="ECO:0000256" key="3">
    <source>
        <dbReference type="ARBA" id="ARBA00010066"/>
    </source>
</evidence>
<evidence type="ECO:0000256" key="4">
    <source>
        <dbReference type="ARBA" id="ARBA00022448"/>
    </source>
</evidence>
<feature type="region of interest" description="Disordered" evidence="18">
    <location>
        <begin position="1455"/>
        <end position="1490"/>
    </location>
</feature>
<dbReference type="PRINTS" id="PR00363">
    <property type="entry name" value="CYTOCHROMEB5"/>
</dbReference>
<dbReference type="InterPro" id="IPR005124">
    <property type="entry name" value="V-ATPase_G"/>
</dbReference>
<dbReference type="Gene3D" id="1.20.58.1070">
    <property type="match status" value="1"/>
</dbReference>
<dbReference type="Pfam" id="PF00487">
    <property type="entry name" value="FA_desaturase"/>
    <property type="match status" value="1"/>
</dbReference>
<protein>
    <recommendedName>
        <fullName evidence="20">Cytochrome b5 heme-binding domain-containing protein</fullName>
    </recommendedName>
</protein>
<dbReference type="OrthoDB" id="5121955at2759"/>
<evidence type="ECO:0000256" key="8">
    <source>
        <dbReference type="ARBA" id="ARBA00022832"/>
    </source>
</evidence>
<evidence type="ECO:0000256" key="9">
    <source>
        <dbReference type="ARBA" id="ARBA00022989"/>
    </source>
</evidence>
<dbReference type="PRINTS" id="PR00075">
    <property type="entry name" value="FACDDSATRASE"/>
</dbReference>
<keyword evidence="22" id="KW-1185">Reference proteome</keyword>
<keyword evidence="13" id="KW-0443">Lipid metabolism</keyword>
<evidence type="ECO:0000256" key="12">
    <source>
        <dbReference type="ARBA" id="ARBA00023065"/>
    </source>
</evidence>
<dbReference type="InterPro" id="IPR001199">
    <property type="entry name" value="Cyt_B5-like_heme/steroid-bd"/>
</dbReference>
<dbReference type="InterPro" id="IPR036400">
    <property type="entry name" value="Cyt_B5-like_heme/steroid_sf"/>
</dbReference>
<dbReference type="PANTHER" id="PTHR11351">
    <property type="entry name" value="ACYL-COA DESATURASE"/>
    <property type="match status" value="1"/>
</dbReference>
<dbReference type="Proteomes" id="UP000307173">
    <property type="component" value="Unassembled WGS sequence"/>
</dbReference>
<feature type="transmembrane region" description="Helical" evidence="19">
    <location>
        <begin position="438"/>
        <end position="457"/>
    </location>
</feature>
<feature type="coiled-coil region" evidence="17">
    <location>
        <begin position="237"/>
        <end position="301"/>
    </location>
</feature>
<dbReference type="Pfam" id="PF00173">
    <property type="entry name" value="Cyt-b5"/>
    <property type="match status" value="1"/>
</dbReference>
<evidence type="ECO:0000259" key="20">
    <source>
        <dbReference type="PROSITE" id="PS50255"/>
    </source>
</evidence>
<dbReference type="Pfam" id="PF04938">
    <property type="entry name" value="SIP1"/>
    <property type="match status" value="1"/>
</dbReference>